<feature type="region of interest" description="Disordered" evidence="1">
    <location>
        <begin position="18"/>
        <end position="44"/>
    </location>
</feature>
<evidence type="ECO:0000313" key="3">
    <source>
        <dbReference type="Proteomes" id="UP000188268"/>
    </source>
</evidence>
<organism evidence="2 3">
    <name type="scientific">Corchorus capsularis</name>
    <name type="common">Jute</name>
    <dbReference type="NCBI Taxonomy" id="210143"/>
    <lineage>
        <taxon>Eukaryota</taxon>
        <taxon>Viridiplantae</taxon>
        <taxon>Streptophyta</taxon>
        <taxon>Embryophyta</taxon>
        <taxon>Tracheophyta</taxon>
        <taxon>Spermatophyta</taxon>
        <taxon>Magnoliopsida</taxon>
        <taxon>eudicotyledons</taxon>
        <taxon>Gunneridae</taxon>
        <taxon>Pentapetalae</taxon>
        <taxon>rosids</taxon>
        <taxon>malvids</taxon>
        <taxon>Malvales</taxon>
        <taxon>Malvaceae</taxon>
        <taxon>Grewioideae</taxon>
        <taxon>Apeibeae</taxon>
        <taxon>Corchorus</taxon>
    </lineage>
</organism>
<dbReference type="AlphaFoldDB" id="A0A1R3IBA3"/>
<keyword evidence="3" id="KW-1185">Reference proteome</keyword>
<gene>
    <name evidence="2" type="ORF">CCACVL1_13378</name>
</gene>
<dbReference type="Proteomes" id="UP000188268">
    <property type="component" value="Unassembled WGS sequence"/>
</dbReference>
<name>A0A1R3IBA3_COCAP</name>
<dbReference type="EMBL" id="AWWV01010350">
    <property type="protein sequence ID" value="OMO79857.1"/>
    <property type="molecule type" value="Genomic_DNA"/>
</dbReference>
<dbReference type="Gramene" id="OMO79857">
    <property type="protein sequence ID" value="OMO79857"/>
    <property type="gene ID" value="CCACVL1_13378"/>
</dbReference>
<evidence type="ECO:0000313" key="2">
    <source>
        <dbReference type="EMBL" id="OMO79857.1"/>
    </source>
</evidence>
<reference evidence="2 3" key="1">
    <citation type="submission" date="2013-09" db="EMBL/GenBank/DDBJ databases">
        <title>Corchorus capsularis genome sequencing.</title>
        <authorList>
            <person name="Alam M."/>
            <person name="Haque M.S."/>
            <person name="Islam M.S."/>
            <person name="Emdad E.M."/>
            <person name="Islam M.M."/>
            <person name="Ahmed B."/>
            <person name="Halim A."/>
            <person name="Hossen Q.M.M."/>
            <person name="Hossain M.Z."/>
            <person name="Ahmed R."/>
            <person name="Khan M.M."/>
            <person name="Islam R."/>
            <person name="Rashid M.M."/>
            <person name="Khan S.A."/>
            <person name="Rahman M.S."/>
            <person name="Alam M."/>
        </authorList>
    </citation>
    <scope>NUCLEOTIDE SEQUENCE [LARGE SCALE GENOMIC DNA]</scope>
    <source>
        <strain evidence="3">cv. CVL-1</strain>
        <tissue evidence="2">Whole seedling</tissue>
    </source>
</reference>
<accession>A0A1R3IBA3</accession>
<sequence>MPIKLPLADEYSAQYHEAMRQNGKRARQKPEGKRPDALMLMMRP</sequence>
<protein>
    <submittedName>
        <fullName evidence="2">Uncharacterized protein</fullName>
    </submittedName>
</protein>
<comment type="caution">
    <text evidence="2">The sequence shown here is derived from an EMBL/GenBank/DDBJ whole genome shotgun (WGS) entry which is preliminary data.</text>
</comment>
<evidence type="ECO:0000256" key="1">
    <source>
        <dbReference type="SAM" id="MobiDB-lite"/>
    </source>
</evidence>
<proteinExistence type="predicted"/>